<proteinExistence type="predicted"/>
<reference evidence="3" key="2">
    <citation type="submission" date="2025-08" db="UniProtKB">
        <authorList>
            <consortium name="RefSeq"/>
        </authorList>
    </citation>
    <scope>IDENTIFICATION</scope>
    <source>
        <tissue evidence="3">Leaf</tissue>
    </source>
</reference>
<dbReference type="RefSeq" id="XP_020084247.1">
    <property type="nucleotide sequence ID" value="XM_020228658.1"/>
</dbReference>
<keyword evidence="2" id="KW-1185">Reference proteome</keyword>
<dbReference type="AlphaFoldDB" id="A0A6P5ELC3"/>
<evidence type="ECO:0000313" key="2">
    <source>
        <dbReference type="Proteomes" id="UP000515123"/>
    </source>
</evidence>
<evidence type="ECO:0000256" key="1">
    <source>
        <dbReference type="SAM" id="MobiDB-lite"/>
    </source>
</evidence>
<feature type="compositionally biased region" description="Basic residues" evidence="1">
    <location>
        <begin position="134"/>
        <end position="150"/>
    </location>
</feature>
<sequence length="193" mass="20921">MRMDRRGKEKISELTNTTTKPGPTAAAESASAADPDATPARTRLRTLYPRHALRTEPPLTHSAAHEPHANPLRLCTTPVTTTGFPRQATAGLCARQLPPPATGYPPMRPPARRGHAMPPPRRVTTSHDATAAHRATRQMLRHAAQRRCHRSFPVPANASAHADATPAPPAPPMPRQRVHHDATPMPPPRPAPH</sequence>
<evidence type="ECO:0000313" key="3">
    <source>
        <dbReference type="RefSeq" id="XP_020084247.1"/>
    </source>
</evidence>
<protein>
    <submittedName>
        <fullName evidence="3">Lysine-rich arabinogalactan protein 19-like</fullName>
    </submittedName>
</protein>
<feature type="compositionally biased region" description="Basic and acidic residues" evidence="1">
    <location>
        <begin position="1"/>
        <end position="12"/>
    </location>
</feature>
<dbReference type="GeneID" id="109707418"/>
<feature type="compositionally biased region" description="Low complexity" evidence="1">
    <location>
        <begin position="24"/>
        <end position="40"/>
    </location>
</feature>
<feature type="compositionally biased region" description="Pro residues" evidence="1">
    <location>
        <begin position="184"/>
        <end position="193"/>
    </location>
</feature>
<accession>A0A6P5ELC3</accession>
<gene>
    <name evidence="3" type="primary">LOC109707418</name>
</gene>
<feature type="region of interest" description="Disordered" evidence="1">
    <location>
        <begin position="1"/>
        <end position="71"/>
    </location>
</feature>
<organism evidence="2 3">
    <name type="scientific">Ananas comosus</name>
    <name type="common">Pineapple</name>
    <name type="synonym">Ananas ananas</name>
    <dbReference type="NCBI Taxonomy" id="4615"/>
    <lineage>
        <taxon>Eukaryota</taxon>
        <taxon>Viridiplantae</taxon>
        <taxon>Streptophyta</taxon>
        <taxon>Embryophyta</taxon>
        <taxon>Tracheophyta</taxon>
        <taxon>Spermatophyta</taxon>
        <taxon>Magnoliopsida</taxon>
        <taxon>Liliopsida</taxon>
        <taxon>Poales</taxon>
        <taxon>Bromeliaceae</taxon>
        <taxon>Bromelioideae</taxon>
        <taxon>Ananas</taxon>
    </lineage>
</organism>
<name>A0A6P5ELC3_ANACO</name>
<feature type="compositionally biased region" description="Low complexity" evidence="1">
    <location>
        <begin position="155"/>
        <end position="165"/>
    </location>
</feature>
<dbReference type="Proteomes" id="UP000515123">
    <property type="component" value="Linkage group 3"/>
</dbReference>
<reference evidence="2" key="1">
    <citation type="journal article" date="2015" name="Nat. Genet.">
        <title>The pineapple genome and the evolution of CAM photosynthesis.</title>
        <authorList>
            <person name="Ming R."/>
            <person name="VanBuren R."/>
            <person name="Wai C.M."/>
            <person name="Tang H."/>
            <person name="Schatz M.C."/>
            <person name="Bowers J.E."/>
            <person name="Lyons E."/>
            <person name="Wang M.L."/>
            <person name="Chen J."/>
            <person name="Biggers E."/>
            <person name="Zhang J."/>
            <person name="Huang L."/>
            <person name="Zhang L."/>
            <person name="Miao W."/>
            <person name="Zhang J."/>
            <person name="Ye Z."/>
            <person name="Miao C."/>
            <person name="Lin Z."/>
            <person name="Wang H."/>
            <person name="Zhou H."/>
            <person name="Yim W.C."/>
            <person name="Priest H.D."/>
            <person name="Zheng C."/>
            <person name="Woodhouse M."/>
            <person name="Edger P.P."/>
            <person name="Guyot R."/>
            <person name="Guo H.B."/>
            <person name="Guo H."/>
            <person name="Zheng G."/>
            <person name="Singh R."/>
            <person name="Sharma A."/>
            <person name="Min X."/>
            <person name="Zheng Y."/>
            <person name="Lee H."/>
            <person name="Gurtowski J."/>
            <person name="Sedlazeck F.J."/>
            <person name="Harkess A."/>
            <person name="McKain M.R."/>
            <person name="Liao Z."/>
            <person name="Fang J."/>
            <person name="Liu J."/>
            <person name="Zhang X."/>
            <person name="Zhang Q."/>
            <person name="Hu W."/>
            <person name="Qin Y."/>
            <person name="Wang K."/>
            <person name="Chen L.Y."/>
            <person name="Shirley N."/>
            <person name="Lin Y.R."/>
            <person name="Liu L.Y."/>
            <person name="Hernandez A.G."/>
            <person name="Wright C.L."/>
            <person name="Bulone V."/>
            <person name="Tuskan G.A."/>
            <person name="Heath K."/>
            <person name="Zee F."/>
            <person name="Moore P.H."/>
            <person name="Sunkar R."/>
            <person name="Leebens-Mack J.H."/>
            <person name="Mockler T."/>
            <person name="Bennetzen J.L."/>
            <person name="Freeling M."/>
            <person name="Sankoff D."/>
            <person name="Paterson A.H."/>
            <person name="Zhu X."/>
            <person name="Yang X."/>
            <person name="Smith J.A."/>
            <person name="Cushman J.C."/>
            <person name="Paull R.E."/>
            <person name="Yu Q."/>
        </authorList>
    </citation>
    <scope>NUCLEOTIDE SEQUENCE [LARGE SCALE GENOMIC DNA]</scope>
    <source>
        <strain evidence="2">cv. F153</strain>
    </source>
</reference>
<feature type="region of interest" description="Disordered" evidence="1">
    <location>
        <begin position="94"/>
        <end position="193"/>
    </location>
</feature>
<feature type="compositionally biased region" description="Pro residues" evidence="1">
    <location>
        <begin position="97"/>
        <end position="109"/>
    </location>
</feature>